<feature type="region of interest" description="Disordered" evidence="2">
    <location>
        <begin position="38"/>
        <end position="60"/>
    </location>
</feature>
<organism evidence="4 5">
    <name type="scientific">Shackletoniella antarctica</name>
    <dbReference type="NCBI Taxonomy" id="268115"/>
    <lineage>
        <taxon>Bacteria</taxon>
        <taxon>Bacillati</taxon>
        <taxon>Cyanobacteriota</taxon>
        <taxon>Cyanophyceae</taxon>
        <taxon>Oculatellales</taxon>
        <taxon>Oculatellaceae</taxon>
        <taxon>Shackletoniella</taxon>
    </lineage>
</organism>
<dbReference type="Proteomes" id="UP000249081">
    <property type="component" value="Unassembled WGS sequence"/>
</dbReference>
<name>A0A2W4XDH0_9CYAN</name>
<dbReference type="Gene3D" id="3.60.21.10">
    <property type="match status" value="1"/>
</dbReference>
<dbReference type="SUPFAM" id="SSF56300">
    <property type="entry name" value="Metallo-dependent phosphatases"/>
    <property type="match status" value="1"/>
</dbReference>
<dbReference type="PANTHER" id="PTHR22953">
    <property type="entry name" value="ACID PHOSPHATASE RELATED"/>
    <property type="match status" value="1"/>
</dbReference>
<reference evidence="4 5" key="2">
    <citation type="submission" date="2018-06" db="EMBL/GenBank/DDBJ databases">
        <title>Metagenomic assembly of (sub)arctic Cyanobacteria and their associated microbiome from non-axenic cultures.</title>
        <authorList>
            <person name="Baurain D."/>
        </authorList>
    </citation>
    <scope>NUCLEOTIDE SEQUENCE [LARGE SCALE GENOMIC DNA]</scope>
    <source>
        <strain evidence="4">ULC041bin1</strain>
    </source>
</reference>
<dbReference type="GO" id="GO:0003993">
    <property type="term" value="F:acid phosphatase activity"/>
    <property type="evidence" value="ECO:0007669"/>
    <property type="project" value="InterPro"/>
</dbReference>
<accession>A0A2W4XDH0</accession>
<dbReference type="PANTHER" id="PTHR22953:SF153">
    <property type="entry name" value="PURPLE ACID PHOSPHATASE"/>
    <property type="match status" value="1"/>
</dbReference>
<comment type="caution">
    <text evidence="4">The sequence shown here is derived from an EMBL/GenBank/DDBJ whole genome shotgun (WGS) entry which is preliminary data.</text>
</comment>
<dbReference type="InterPro" id="IPR029052">
    <property type="entry name" value="Metallo-depent_PP-like"/>
</dbReference>
<dbReference type="EMBL" id="QBMN01000231">
    <property type="protein sequence ID" value="PZO33941.1"/>
    <property type="molecule type" value="Genomic_DNA"/>
</dbReference>
<protein>
    <submittedName>
        <fullName evidence="4">Metallophosphoesterase</fullName>
    </submittedName>
</protein>
<dbReference type="Pfam" id="PF00149">
    <property type="entry name" value="Metallophos"/>
    <property type="match status" value="1"/>
</dbReference>
<evidence type="ECO:0000256" key="2">
    <source>
        <dbReference type="SAM" id="MobiDB-lite"/>
    </source>
</evidence>
<proteinExistence type="predicted"/>
<evidence type="ECO:0000259" key="3">
    <source>
        <dbReference type="Pfam" id="PF00149"/>
    </source>
</evidence>
<dbReference type="InterPro" id="IPR004843">
    <property type="entry name" value="Calcineurin-like_PHP"/>
</dbReference>
<evidence type="ECO:0000313" key="5">
    <source>
        <dbReference type="Proteomes" id="UP000249081"/>
    </source>
</evidence>
<sequence>MDLQRFFTGFCLGLIGSLCVACSQQALFTEPGASAPSVAAEQVAPTQAREGGNPGPPPELSAEALALVASVPGGLATPPRKDVRLVVISDLNSAYGSTTYDPEIDRAIALIPFWQPDLVVCGGDMIAGQSPSLTPEQITAMWQAFDDHVAAPLRQQNVPFGFTVGNHDASSALNVNKNFLFQQERDLAAAYWQDPAHNPGVTFIDRTDFPFYYTFEQHGIFYMAWDGSSSRIPAEKLAWVEQALASEAAQQAKARMLLSHLPLYGVAVGRDEPGEVMENADQLRNLLERYNVHTYISGHHHAYYPGHRGQLQLLHTGILGSGPRPLIDSRLPPWKVLTVIDVDFSDPDLTTYTTYDIQTLRTIEYDELPRFLAGHNGVVLRRDISYDDLAPDEKSFCERRLGKALCIGNLPFVKPKTHTA</sequence>
<evidence type="ECO:0000313" key="4">
    <source>
        <dbReference type="EMBL" id="PZO33941.1"/>
    </source>
</evidence>
<evidence type="ECO:0000256" key="1">
    <source>
        <dbReference type="ARBA" id="ARBA00022729"/>
    </source>
</evidence>
<keyword evidence="1" id="KW-0732">Signal</keyword>
<dbReference type="AlphaFoldDB" id="A0A2W4XDH0"/>
<feature type="domain" description="Calcineurin-like phosphoesterase" evidence="3">
    <location>
        <begin position="84"/>
        <end position="303"/>
    </location>
</feature>
<reference evidence="5" key="1">
    <citation type="submission" date="2018-04" db="EMBL/GenBank/DDBJ databases">
        <authorList>
            <person name="Cornet L."/>
        </authorList>
    </citation>
    <scope>NUCLEOTIDE SEQUENCE [LARGE SCALE GENOMIC DNA]</scope>
</reference>
<dbReference type="InterPro" id="IPR039331">
    <property type="entry name" value="PAPs-like"/>
</dbReference>
<gene>
    <name evidence="4" type="ORF">DCF17_21310</name>
</gene>